<dbReference type="EMBL" id="MCWU01000013">
    <property type="protein sequence ID" value="PMJ68676.1"/>
    <property type="molecule type" value="Genomic_DNA"/>
</dbReference>
<dbReference type="AlphaFoldDB" id="A0A2N7FHB0"/>
<dbReference type="InterPro" id="IPR011059">
    <property type="entry name" value="Metal-dep_hydrolase_composite"/>
</dbReference>
<evidence type="ECO:0000313" key="2">
    <source>
        <dbReference type="EMBL" id="PMJ68676.1"/>
    </source>
</evidence>
<dbReference type="GO" id="GO:0016810">
    <property type="term" value="F:hydrolase activity, acting on carbon-nitrogen (but not peptide) bonds"/>
    <property type="evidence" value="ECO:0007669"/>
    <property type="project" value="InterPro"/>
</dbReference>
<organism evidence="2 3">
    <name type="scientific">Vibrio splendidus</name>
    <dbReference type="NCBI Taxonomy" id="29497"/>
    <lineage>
        <taxon>Bacteria</taxon>
        <taxon>Pseudomonadati</taxon>
        <taxon>Pseudomonadota</taxon>
        <taxon>Gammaproteobacteria</taxon>
        <taxon>Vibrionales</taxon>
        <taxon>Vibrionaceae</taxon>
        <taxon>Vibrio</taxon>
    </lineage>
</organism>
<evidence type="ECO:0000313" key="3">
    <source>
        <dbReference type="Proteomes" id="UP000235330"/>
    </source>
</evidence>
<feature type="domain" description="Amidohydrolase 3" evidence="1">
    <location>
        <begin position="75"/>
        <end position="164"/>
    </location>
</feature>
<gene>
    <name evidence="2" type="ORF">BCU17_01535</name>
</gene>
<dbReference type="SUPFAM" id="SSF51556">
    <property type="entry name" value="Metallo-dependent hydrolases"/>
    <property type="match status" value="1"/>
</dbReference>
<name>A0A2N7FHB0_VIBSP</name>
<dbReference type="Proteomes" id="UP000235330">
    <property type="component" value="Unassembled WGS sequence"/>
</dbReference>
<protein>
    <recommendedName>
        <fullName evidence="1">Amidohydrolase 3 domain-containing protein</fullName>
    </recommendedName>
</protein>
<dbReference type="SUPFAM" id="SSF51338">
    <property type="entry name" value="Composite domain of metallo-dependent hydrolases"/>
    <property type="match status" value="1"/>
</dbReference>
<dbReference type="Pfam" id="PF07969">
    <property type="entry name" value="Amidohydro_3"/>
    <property type="match status" value="1"/>
</dbReference>
<dbReference type="InterPro" id="IPR013108">
    <property type="entry name" value="Amidohydro_3"/>
</dbReference>
<reference evidence="3" key="1">
    <citation type="submission" date="2016-07" db="EMBL/GenBank/DDBJ databases">
        <title>Nontailed viruses are major unrecognized killers of bacteria in the ocean.</title>
        <authorList>
            <person name="Kauffman K."/>
            <person name="Hussain F."/>
            <person name="Yang J."/>
            <person name="Arevalo P."/>
            <person name="Brown J."/>
            <person name="Cutler M."/>
            <person name="Kelly L."/>
            <person name="Polz M.F."/>
        </authorList>
    </citation>
    <scope>NUCLEOTIDE SEQUENCE [LARGE SCALE GENOMIC DNA]</scope>
    <source>
        <strain evidence="3">10N.261.55.E11</strain>
    </source>
</reference>
<evidence type="ECO:0000259" key="1">
    <source>
        <dbReference type="Pfam" id="PF07969"/>
    </source>
</evidence>
<accession>A0A2N7FHB0</accession>
<dbReference type="Gene3D" id="3.20.20.140">
    <property type="entry name" value="Metal-dependent hydrolases"/>
    <property type="match status" value="1"/>
</dbReference>
<proteinExistence type="predicted"/>
<comment type="caution">
    <text evidence="2">The sequence shown here is derived from an EMBL/GenBank/DDBJ whole genome shotgun (WGS) entry which is preliminary data.</text>
</comment>
<dbReference type="InterPro" id="IPR032466">
    <property type="entry name" value="Metal_Hydrolase"/>
</dbReference>
<sequence>MKPLTKERYEQLLKEDPGASVMFYGATNDDLKNALAHSSTTVGSDAFPLMKKDGMMAYSWNTPYEGLQGHPRAAGTQARVLKMVREDNLMPLMSAVAKMSYMPAKFLEENGIEQMSKKGRIQVGADADITMFDPETVTDNSTLKEPGLPSTGIPYVVVNGTVIVENSKVLEGVYPGKAIRNSVSK</sequence>